<reference evidence="1 2" key="1">
    <citation type="journal article" date="2011" name="J. Bacteriol.">
        <title>Genome sequence of the verrucomicrobium Opitutus terrae PB90-1, an abundant inhabitant of rice paddy soil ecosystems.</title>
        <authorList>
            <person name="van Passel M.W."/>
            <person name="Kant R."/>
            <person name="Palva A."/>
            <person name="Copeland A."/>
            <person name="Lucas S."/>
            <person name="Lapidus A."/>
            <person name="Glavina del Rio T."/>
            <person name="Pitluck S."/>
            <person name="Goltsman E."/>
            <person name="Clum A."/>
            <person name="Sun H."/>
            <person name="Schmutz J."/>
            <person name="Larimer F.W."/>
            <person name="Land M.L."/>
            <person name="Hauser L."/>
            <person name="Kyrpides N."/>
            <person name="Mikhailova N."/>
            <person name="Richardson P.P."/>
            <person name="Janssen P.H."/>
            <person name="de Vos W.M."/>
            <person name="Smidt H."/>
        </authorList>
    </citation>
    <scope>NUCLEOTIDE SEQUENCE [LARGE SCALE GENOMIC DNA]</scope>
    <source>
        <strain evidence="2">DSM 11246 / JCM 15787 / PB90-1</strain>
    </source>
</reference>
<dbReference type="HOGENOM" id="CLU_1459933_0_0_0"/>
<dbReference type="RefSeq" id="WP_012374574.1">
    <property type="nucleotide sequence ID" value="NC_010571.1"/>
</dbReference>
<dbReference type="AlphaFoldDB" id="B1ZVV1"/>
<evidence type="ECO:0000313" key="2">
    <source>
        <dbReference type="Proteomes" id="UP000007013"/>
    </source>
</evidence>
<evidence type="ECO:0000313" key="1">
    <source>
        <dbReference type="EMBL" id="ACB75037.1"/>
    </source>
</evidence>
<name>B1ZVV1_OPITP</name>
<sequence>MNPANTFPPPFVRSFGLCAALLLGLVLSGCATSEYKYTTKISSGERLSFRLVNGRVDDAVADGFEARAPVILPGEKEKKLQFAFGVVAKNKPPRRVQVEDVSEEQPMLLVDDTDPQLKGQLWTGQSAWFDLEDPQAHWISYLGETFRVYRITITTADGATVVLHEGSVTPAFMKAMMRKFFGKEY</sequence>
<organism evidence="1 2">
    <name type="scientific">Opitutus terrae (strain DSM 11246 / JCM 15787 / PB90-1)</name>
    <dbReference type="NCBI Taxonomy" id="452637"/>
    <lineage>
        <taxon>Bacteria</taxon>
        <taxon>Pseudomonadati</taxon>
        <taxon>Verrucomicrobiota</taxon>
        <taxon>Opitutia</taxon>
        <taxon>Opitutales</taxon>
        <taxon>Opitutaceae</taxon>
        <taxon>Opitutus</taxon>
    </lineage>
</organism>
<accession>B1ZVV1</accession>
<dbReference type="STRING" id="452637.Oter_1753"/>
<gene>
    <name evidence="1" type="ordered locus">Oter_1753</name>
</gene>
<dbReference type="Proteomes" id="UP000007013">
    <property type="component" value="Chromosome"/>
</dbReference>
<keyword evidence="2" id="KW-1185">Reference proteome</keyword>
<dbReference type="KEGG" id="ote:Oter_1753"/>
<proteinExistence type="predicted"/>
<protein>
    <submittedName>
        <fullName evidence="1">Uncharacterized protein</fullName>
    </submittedName>
</protein>
<dbReference type="EMBL" id="CP001032">
    <property type="protein sequence ID" value="ACB75037.1"/>
    <property type="molecule type" value="Genomic_DNA"/>
</dbReference>
<dbReference type="OrthoDB" id="8611924at2"/>